<reference evidence="1" key="1">
    <citation type="journal article" date="2014" name="Front. Microbiol.">
        <title>High frequency of phylogenetically diverse reductive dehalogenase-homologous genes in deep subseafloor sedimentary metagenomes.</title>
        <authorList>
            <person name="Kawai M."/>
            <person name="Futagami T."/>
            <person name="Toyoda A."/>
            <person name="Takaki Y."/>
            <person name="Nishi S."/>
            <person name="Hori S."/>
            <person name="Arai W."/>
            <person name="Tsubouchi T."/>
            <person name="Morono Y."/>
            <person name="Uchiyama I."/>
            <person name="Ito T."/>
            <person name="Fujiyama A."/>
            <person name="Inagaki F."/>
            <person name="Takami H."/>
        </authorList>
    </citation>
    <scope>NUCLEOTIDE SEQUENCE</scope>
    <source>
        <strain evidence="1">Expedition CK06-06</strain>
    </source>
</reference>
<name>X1KBI4_9ZZZZ</name>
<evidence type="ECO:0008006" key="2">
    <source>
        <dbReference type="Google" id="ProtNLM"/>
    </source>
</evidence>
<dbReference type="Gene3D" id="3.80.30.30">
    <property type="match status" value="1"/>
</dbReference>
<proteinExistence type="predicted"/>
<dbReference type="AlphaFoldDB" id="X1KBI4"/>
<evidence type="ECO:0000313" key="1">
    <source>
        <dbReference type="EMBL" id="GAH90990.1"/>
    </source>
</evidence>
<accession>X1KBI4</accession>
<gene>
    <name evidence="1" type="ORF">S06H3_06093</name>
</gene>
<feature type="non-terminal residue" evidence="1">
    <location>
        <position position="183"/>
    </location>
</feature>
<sequence>MDYGVSFFITTKGDPSFLLELPGFMGYKPKLIATTIEGTPEVLQLLSPGAPPFDARVTTVRKLSNLGIDTIIRLDPIFIHLFQALYGDSWFDKIAGLVNAFASTGASHIIGSTGKLSKKRSQTGDYIGTSIWQRIYKVIHDHSPLAAKKFEQEYRYEAHWSGGGYRLRKDLRLSLHHKLLALV</sequence>
<dbReference type="EMBL" id="BARV01002327">
    <property type="protein sequence ID" value="GAH90990.1"/>
    <property type="molecule type" value="Genomic_DNA"/>
</dbReference>
<comment type="caution">
    <text evidence="1">The sequence shown here is derived from an EMBL/GenBank/DDBJ whole genome shotgun (WGS) entry which is preliminary data.</text>
</comment>
<protein>
    <recommendedName>
        <fullName evidence="2">Radical SAM core domain-containing protein</fullName>
    </recommendedName>
</protein>
<organism evidence="1">
    <name type="scientific">marine sediment metagenome</name>
    <dbReference type="NCBI Taxonomy" id="412755"/>
    <lineage>
        <taxon>unclassified sequences</taxon>
        <taxon>metagenomes</taxon>
        <taxon>ecological metagenomes</taxon>
    </lineage>
</organism>